<dbReference type="Pfam" id="PF14111">
    <property type="entry name" value="DUF4283"/>
    <property type="match status" value="1"/>
</dbReference>
<dbReference type="Proteomes" id="UP001227230">
    <property type="component" value="Chromosome 18"/>
</dbReference>
<keyword evidence="3" id="KW-1185">Reference proteome</keyword>
<feature type="domain" description="DUF4283" evidence="1">
    <location>
        <begin position="167"/>
        <end position="252"/>
    </location>
</feature>
<evidence type="ECO:0000313" key="2">
    <source>
        <dbReference type="EMBL" id="WKA09168.1"/>
    </source>
</evidence>
<reference evidence="2 3" key="1">
    <citation type="journal article" date="2023" name="Hortic Res">
        <title>The complete reference genome for grapevine (Vitis vinifera L.) genetics and breeding.</title>
        <authorList>
            <person name="Shi X."/>
            <person name="Cao S."/>
            <person name="Wang X."/>
            <person name="Huang S."/>
            <person name="Wang Y."/>
            <person name="Liu Z."/>
            <person name="Liu W."/>
            <person name="Leng X."/>
            <person name="Peng Y."/>
            <person name="Wang N."/>
            <person name="Wang Y."/>
            <person name="Ma Z."/>
            <person name="Xu X."/>
            <person name="Zhang F."/>
            <person name="Xue H."/>
            <person name="Zhong H."/>
            <person name="Wang Y."/>
            <person name="Zhang K."/>
            <person name="Velt A."/>
            <person name="Avia K."/>
            <person name="Holtgrawe D."/>
            <person name="Grimplet J."/>
            <person name="Matus J.T."/>
            <person name="Ware D."/>
            <person name="Wu X."/>
            <person name="Wang H."/>
            <person name="Liu C."/>
            <person name="Fang Y."/>
            <person name="Rustenholz C."/>
            <person name="Cheng Z."/>
            <person name="Xiao H."/>
            <person name="Zhou Y."/>
        </authorList>
    </citation>
    <scope>NUCLEOTIDE SEQUENCE [LARGE SCALE GENOMIC DNA]</scope>
    <source>
        <strain evidence="3">cv. Pinot noir / PN40024</strain>
        <tissue evidence="2">Leaf</tissue>
    </source>
</reference>
<dbReference type="InterPro" id="IPR025558">
    <property type="entry name" value="DUF4283"/>
</dbReference>
<dbReference type="PANTHER" id="PTHR34427">
    <property type="entry name" value="DUF4283 DOMAIN PROTEIN"/>
    <property type="match status" value="1"/>
</dbReference>
<evidence type="ECO:0000259" key="1">
    <source>
        <dbReference type="Pfam" id="PF14111"/>
    </source>
</evidence>
<dbReference type="EMBL" id="CP126665">
    <property type="protein sequence ID" value="WKA09168.1"/>
    <property type="molecule type" value="Genomic_DNA"/>
</dbReference>
<proteinExistence type="predicted"/>
<organism evidence="2 3">
    <name type="scientific">Vitis vinifera</name>
    <name type="common">Grape</name>
    <dbReference type="NCBI Taxonomy" id="29760"/>
    <lineage>
        <taxon>Eukaryota</taxon>
        <taxon>Viridiplantae</taxon>
        <taxon>Streptophyta</taxon>
        <taxon>Embryophyta</taxon>
        <taxon>Tracheophyta</taxon>
        <taxon>Spermatophyta</taxon>
        <taxon>Magnoliopsida</taxon>
        <taxon>eudicotyledons</taxon>
        <taxon>Gunneridae</taxon>
        <taxon>Pentapetalae</taxon>
        <taxon>rosids</taxon>
        <taxon>Vitales</taxon>
        <taxon>Vitaceae</taxon>
        <taxon>Viteae</taxon>
        <taxon>Vitis</taxon>
    </lineage>
</organism>
<name>A0ABY9DN49_VITVI</name>
<evidence type="ECO:0000313" key="3">
    <source>
        <dbReference type="Proteomes" id="UP001227230"/>
    </source>
</evidence>
<dbReference type="PANTHER" id="PTHR34427:SF5">
    <property type="entry name" value="DUF4283 DOMAIN-CONTAINING PROTEIN"/>
    <property type="match status" value="1"/>
</dbReference>
<gene>
    <name evidence="2" type="ORF">VitviT2T_026842</name>
</gene>
<protein>
    <recommendedName>
        <fullName evidence="1">DUF4283 domain-containing protein</fullName>
    </recommendedName>
</protein>
<accession>A0ABY9DN49</accession>
<sequence length="466" mass="51975">MEESSGVLKGGKCWFALESKTFEISIEVVQGVEAWCRGESSSRRSKVWKEEGRKFRMRCRSNEAGRFLLCPVRDVEAKKFCLVFPKGNGLVGGWFLLAKKLRALGVSTPTMWNSVSVVPTTTKMGSSVKGLENEPGSFAEVVKMKIEESEDSLKVHLGDRDLLYREKQLECCLVGCFGDSLKSIPLLPSLKRLTFESWLLKGDLRISRLGGALVLFEFQNKWEADMVLLRGSRRFKNREFILQMWGPEMGCTWKESHTKEVWVKVEGLPLHLWSREWAKILVKASGKKWSRSLQVEVGNSCWELNLWWEASPRVLHAESSSWLQMKKRREVRDEGAGVTRAGAKHFGPLIPEAHLGLFGEHVSSRAPFVNVGDNVGMKQELLAVGETDVKGASLVRLKLTDEGILDEASRYPFHHKLSLLSLGLGASSPFLGLVGVVMGMEGNSNGLFGAAEGARSRVLLCDLFGS</sequence>